<accession>A0ABW5DRY8</accession>
<dbReference type="EMBL" id="JBHUIP010000005">
    <property type="protein sequence ID" value="MFD2262696.1"/>
    <property type="molecule type" value="Genomic_DNA"/>
</dbReference>
<dbReference type="CDD" id="cd00614">
    <property type="entry name" value="CGS_like"/>
    <property type="match status" value="1"/>
</dbReference>
<dbReference type="InterPro" id="IPR015422">
    <property type="entry name" value="PyrdxlP-dep_Trfase_small"/>
</dbReference>
<evidence type="ECO:0000256" key="2">
    <source>
        <dbReference type="ARBA" id="ARBA00009077"/>
    </source>
</evidence>
<dbReference type="PANTHER" id="PTHR11808:SF15">
    <property type="entry name" value="CYSTATHIONINE GAMMA-LYASE"/>
    <property type="match status" value="1"/>
</dbReference>
<dbReference type="InterPro" id="IPR015421">
    <property type="entry name" value="PyrdxlP-dep_Trfase_major"/>
</dbReference>
<dbReference type="EC" id="2.5.1.48" evidence="6"/>
<comment type="cofactor">
    <cofactor evidence="1 4">
        <name>pyridoxal 5'-phosphate</name>
        <dbReference type="ChEBI" id="CHEBI:597326"/>
    </cofactor>
</comment>
<evidence type="ECO:0000256" key="4">
    <source>
        <dbReference type="RuleBase" id="RU362118"/>
    </source>
</evidence>
<feature type="region of interest" description="Disordered" evidence="5">
    <location>
        <begin position="1"/>
        <end position="27"/>
    </location>
</feature>
<dbReference type="InterPro" id="IPR054542">
    <property type="entry name" value="Cys_met_metab_PP"/>
</dbReference>
<protein>
    <submittedName>
        <fullName evidence="6">Cystathionine gamma-synthase</fullName>
        <ecNumber evidence="6">2.5.1.48</ecNumber>
    </submittedName>
</protein>
<comment type="similarity">
    <text evidence="2 4">Belongs to the trans-sulfuration enzymes family.</text>
</comment>
<name>A0ABW5DRY8_9PROT</name>
<dbReference type="SUPFAM" id="SSF53383">
    <property type="entry name" value="PLP-dependent transferases"/>
    <property type="match status" value="1"/>
</dbReference>
<comment type="caution">
    <text evidence="6">The sequence shown here is derived from an EMBL/GenBank/DDBJ whole genome shotgun (WGS) entry which is preliminary data.</text>
</comment>
<keyword evidence="7" id="KW-1185">Reference proteome</keyword>
<gene>
    <name evidence="6" type="ORF">ACFSM5_07335</name>
</gene>
<dbReference type="GO" id="GO:0003962">
    <property type="term" value="F:cystathionine gamma-synthase activity"/>
    <property type="evidence" value="ECO:0007669"/>
    <property type="project" value="UniProtKB-EC"/>
</dbReference>
<organism evidence="6 7">
    <name type="scientific">Lacibacterium aquatile</name>
    <dbReference type="NCBI Taxonomy" id="1168082"/>
    <lineage>
        <taxon>Bacteria</taxon>
        <taxon>Pseudomonadati</taxon>
        <taxon>Pseudomonadota</taxon>
        <taxon>Alphaproteobacteria</taxon>
        <taxon>Rhodospirillales</taxon>
        <taxon>Rhodospirillaceae</taxon>
    </lineage>
</organism>
<dbReference type="RefSeq" id="WP_379875659.1">
    <property type="nucleotide sequence ID" value="NZ_JBHUIP010000005.1"/>
</dbReference>
<dbReference type="Gene3D" id="3.40.640.10">
    <property type="entry name" value="Type I PLP-dependent aspartate aminotransferase-like (Major domain)"/>
    <property type="match status" value="1"/>
</dbReference>
<dbReference type="Proteomes" id="UP001597295">
    <property type="component" value="Unassembled WGS sequence"/>
</dbReference>
<evidence type="ECO:0000256" key="1">
    <source>
        <dbReference type="ARBA" id="ARBA00001933"/>
    </source>
</evidence>
<sequence length="394" mass="42544">MTDTNPPRANRAGFSTRAIHAGQSPDPTTGAIMVPIYATSTYVQESPGVHKGYEYSRSHNPTRGAYERCIADLESGTRGYAFASGLAGTSTVLELLDSGDHVIAMDDLYGGTYRLFERVRKRSAGLEFSFVDMTDIKAVEAAIRPGKTKLIWVETPTNPMLKLVDLKAVAELAKKHGILTAADNTFASPYVQRPLELGFDLVMHSATKYLNGHSDIVGGIVVVGDNADLAERMAYLHNAVGSIQGPFDSFLALRGLKTLALRMERHCSNAAALAAWLEQHPAIESVRYPGLTSHPQHELAKRQMHAFGGMITIVLKGGLDAARKFLERTELFALAESLGGVESLIEHPAIMTHASIPPEQRQALGIADGLARLSVGVEDLEDLKADLAFALNGL</sequence>
<evidence type="ECO:0000313" key="6">
    <source>
        <dbReference type="EMBL" id="MFD2262696.1"/>
    </source>
</evidence>
<evidence type="ECO:0000256" key="3">
    <source>
        <dbReference type="ARBA" id="ARBA00022898"/>
    </source>
</evidence>
<evidence type="ECO:0000313" key="7">
    <source>
        <dbReference type="Proteomes" id="UP001597295"/>
    </source>
</evidence>
<keyword evidence="6" id="KW-0808">Transferase</keyword>
<dbReference type="Gene3D" id="3.90.1150.10">
    <property type="entry name" value="Aspartate Aminotransferase, domain 1"/>
    <property type="match status" value="1"/>
</dbReference>
<evidence type="ECO:0000256" key="5">
    <source>
        <dbReference type="SAM" id="MobiDB-lite"/>
    </source>
</evidence>
<dbReference type="Pfam" id="PF01053">
    <property type="entry name" value="Cys_Met_Meta_PP"/>
    <property type="match status" value="1"/>
</dbReference>
<dbReference type="InterPro" id="IPR015424">
    <property type="entry name" value="PyrdxlP-dep_Trfase"/>
</dbReference>
<dbReference type="PANTHER" id="PTHR11808">
    <property type="entry name" value="TRANS-SULFURATION ENZYME FAMILY MEMBER"/>
    <property type="match status" value="1"/>
</dbReference>
<proteinExistence type="inferred from homology"/>
<keyword evidence="3 4" id="KW-0663">Pyridoxal phosphate</keyword>
<reference evidence="7" key="1">
    <citation type="journal article" date="2019" name="Int. J. Syst. Evol. Microbiol.">
        <title>The Global Catalogue of Microorganisms (GCM) 10K type strain sequencing project: providing services to taxonomists for standard genome sequencing and annotation.</title>
        <authorList>
            <consortium name="The Broad Institute Genomics Platform"/>
            <consortium name="The Broad Institute Genome Sequencing Center for Infectious Disease"/>
            <person name="Wu L."/>
            <person name="Ma J."/>
        </authorList>
    </citation>
    <scope>NUCLEOTIDE SEQUENCE [LARGE SCALE GENOMIC DNA]</scope>
    <source>
        <strain evidence="7">CGMCC 1.19062</strain>
    </source>
</reference>
<dbReference type="NCBIfam" id="NF005871">
    <property type="entry name" value="PRK07811.1"/>
    <property type="match status" value="1"/>
</dbReference>
<dbReference type="PIRSF" id="PIRSF001434">
    <property type="entry name" value="CGS"/>
    <property type="match status" value="1"/>
</dbReference>
<dbReference type="InterPro" id="IPR000277">
    <property type="entry name" value="Cys/Met-Metab_PyrdxlP-dep_enz"/>
</dbReference>
<dbReference type="PROSITE" id="PS00868">
    <property type="entry name" value="CYS_MET_METAB_PP"/>
    <property type="match status" value="1"/>
</dbReference>